<dbReference type="PROSITE" id="PS50294">
    <property type="entry name" value="WD_REPEATS_REGION"/>
    <property type="match status" value="4"/>
</dbReference>
<dbReference type="PANTHER" id="PTHR13831">
    <property type="entry name" value="MEMBER OF THE HIR1 FAMILY OF WD-REPEAT PROTEINS"/>
    <property type="match status" value="1"/>
</dbReference>
<evidence type="ECO:0000256" key="5">
    <source>
        <dbReference type="ARBA" id="ARBA00022737"/>
    </source>
</evidence>
<evidence type="ECO:0000256" key="6">
    <source>
        <dbReference type="ARBA" id="ARBA00022853"/>
    </source>
</evidence>
<dbReference type="Pfam" id="PF24105">
    <property type="entry name" value="Beta-prop_CAF1B_HIR1"/>
    <property type="match status" value="1"/>
</dbReference>
<evidence type="ECO:0000256" key="11">
    <source>
        <dbReference type="RuleBase" id="RU364014"/>
    </source>
</evidence>
<dbReference type="GO" id="GO:0006355">
    <property type="term" value="P:regulation of DNA-templated transcription"/>
    <property type="evidence" value="ECO:0007669"/>
    <property type="project" value="InterPro"/>
</dbReference>
<dbReference type="PANTHER" id="PTHR13831:SF0">
    <property type="entry name" value="PROTEIN HIRA"/>
    <property type="match status" value="1"/>
</dbReference>
<dbReference type="EMBL" id="CP119913">
    <property type="protein sequence ID" value="WFD20811.1"/>
    <property type="molecule type" value="Genomic_DNA"/>
</dbReference>
<evidence type="ECO:0000259" key="13">
    <source>
        <dbReference type="Pfam" id="PF24105"/>
    </source>
</evidence>
<dbReference type="SMART" id="SM00320">
    <property type="entry name" value="WD40"/>
    <property type="match status" value="7"/>
</dbReference>
<evidence type="ECO:0000256" key="2">
    <source>
        <dbReference type="ARBA" id="ARBA00007306"/>
    </source>
</evidence>
<keyword evidence="15" id="KW-1185">Reference proteome</keyword>
<evidence type="ECO:0000256" key="3">
    <source>
        <dbReference type="ARBA" id="ARBA00022491"/>
    </source>
</evidence>
<dbReference type="GO" id="GO:0000785">
    <property type="term" value="C:chromatin"/>
    <property type="evidence" value="ECO:0007669"/>
    <property type="project" value="TreeGrafter"/>
</dbReference>
<keyword evidence="3 11" id="KW-0678">Repressor</keyword>
<evidence type="ECO:0000313" key="15">
    <source>
        <dbReference type="Proteomes" id="UP001220961"/>
    </source>
</evidence>
<accession>A0AAF0IWN0</accession>
<dbReference type="PROSITE" id="PS00678">
    <property type="entry name" value="WD_REPEATS_1"/>
    <property type="match status" value="1"/>
</dbReference>
<feature type="repeat" description="WD" evidence="10">
    <location>
        <begin position="126"/>
        <end position="167"/>
    </location>
</feature>
<keyword evidence="7 11" id="KW-0805">Transcription regulation</keyword>
<dbReference type="SUPFAM" id="SSF50978">
    <property type="entry name" value="WD40 repeat-like"/>
    <property type="match status" value="2"/>
</dbReference>
<evidence type="ECO:0000256" key="9">
    <source>
        <dbReference type="ARBA" id="ARBA00023242"/>
    </source>
</evidence>
<dbReference type="InterPro" id="IPR036322">
    <property type="entry name" value="WD40_repeat_dom_sf"/>
</dbReference>
<keyword evidence="6 11" id="KW-0156">Chromatin regulator</keyword>
<comment type="function">
    <text evidence="11">Required for replication-independent chromatin assembly and for the periodic repression of histone gene transcription during the cell cycle.</text>
</comment>
<dbReference type="InterPro" id="IPR001680">
    <property type="entry name" value="WD40_rpt"/>
</dbReference>
<dbReference type="Pfam" id="PF07569">
    <property type="entry name" value="Hira"/>
    <property type="match status" value="1"/>
</dbReference>
<dbReference type="InterPro" id="IPR031120">
    <property type="entry name" value="HIR1-like"/>
</dbReference>
<name>A0AAF0IWN0_9BASI</name>
<protein>
    <recommendedName>
        <fullName evidence="11">Protein HIR</fullName>
    </recommendedName>
</protein>
<feature type="repeat" description="WD" evidence="10">
    <location>
        <begin position="16"/>
        <end position="47"/>
    </location>
</feature>
<evidence type="ECO:0000256" key="8">
    <source>
        <dbReference type="ARBA" id="ARBA00023163"/>
    </source>
</evidence>
<organism evidence="14 15">
    <name type="scientific">Malassezia caprae</name>
    <dbReference type="NCBI Taxonomy" id="1381934"/>
    <lineage>
        <taxon>Eukaryota</taxon>
        <taxon>Fungi</taxon>
        <taxon>Dikarya</taxon>
        <taxon>Basidiomycota</taxon>
        <taxon>Ustilaginomycotina</taxon>
        <taxon>Malasseziomycetes</taxon>
        <taxon>Malasseziales</taxon>
        <taxon>Malasseziaceae</taxon>
        <taxon>Malassezia</taxon>
    </lineage>
</organism>
<feature type="domain" description="Protein HIRA-like C-terminal" evidence="12">
    <location>
        <begin position="552"/>
        <end position="734"/>
    </location>
</feature>
<feature type="repeat" description="WD" evidence="10">
    <location>
        <begin position="168"/>
        <end position="199"/>
    </location>
</feature>
<dbReference type="InterPro" id="IPR019775">
    <property type="entry name" value="WD40_repeat_CS"/>
</dbReference>
<dbReference type="GO" id="GO:0000417">
    <property type="term" value="C:HIR complex"/>
    <property type="evidence" value="ECO:0007669"/>
    <property type="project" value="TreeGrafter"/>
</dbReference>
<evidence type="ECO:0000256" key="4">
    <source>
        <dbReference type="ARBA" id="ARBA00022574"/>
    </source>
</evidence>
<evidence type="ECO:0000256" key="7">
    <source>
        <dbReference type="ARBA" id="ARBA00023015"/>
    </source>
</evidence>
<keyword evidence="5 11" id="KW-0677">Repeat</keyword>
<keyword evidence="4 10" id="KW-0853">WD repeat</keyword>
<dbReference type="GO" id="GO:0006351">
    <property type="term" value="P:DNA-templated transcription"/>
    <property type="evidence" value="ECO:0007669"/>
    <property type="project" value="InterPro"/>
</dbReference>
<dbReference type="InterPro" id="IPR011494">
    <property type="entry name" value="HIRA-like_C"/>
</dbReference>
<comment type="similarity">
    <text evidence="2 11">Belongs to the WD repeat HIR1 family.</text>
</comment>
<dbReference type="PROSITE" id="PS50082">
    <property type="entry name" value="WD_REPEATS_2"/>
    <property type="match status" value="4"/>
</dbReference>
<proteinExistence type="inferred from homology"/>
<dbReference type="Proteomes" id="UP001220961">
    <property type="component" value="Chromosome 6"/>
</dbReference>
<feature type="domain" description="CAF1B/HIR1 beta-propeller" evidence="13">
    <location>
        <begin position="21"/>
        <end position="352"/>
    </location>
</feature>
<gene>
    <name evidence="14" type="primary">HIR1</name>
    <name evidence="14" type="ORF">MCAP1_003065</name>
</gene>
<dbReference type="GO" id="GO:0006338">
    <property type="term" value="P:chromatin remodeling"/>
    <property type="evidence" value="ECO:0007669"/>
    <property type="project" value="InterPro"/>
</dbReference>
<keyword evidence="9 11" id="KW-0539">Nucleus</keyword>
<dbReference type="Gene3D" id="2.130.10.10">
    <property type="entry name" value="YVTN repeat-like/Quinoprotein amine dehydrogenase"/>
    <property type="match status" value="2"/>
</dbReference>
<evidence type="ECO:0000259" key="12">
    <source>
        <dbReference type="Pfam" id="PF07569"/>
    </source>
</evidence>
<dbReference type="InterPro" id="IPR015943">
    <property type="entry name" value="WD40/YVTN_repeat-like_dom_sf"/>
</dbReference>
<feature type="repeat" description="WD" evidence="10">
    <location>
        <begin position="66"/>
        <end position="100"/>
    </location>
</feature>
<dbReference type="InterPro" id="IPR055410">
    <property type="entry name" value="Beta-prop_CAF1B_HIR1"/>
</dbReference>
<evidence type="ECO:0000313" key="14">
    <source>
        <dbReference type="EMBL" id="WFD20811.1"/>
    </source>
</evidence>
<dbReference type="AlphaFoldDB" id="A0AAF0IWN0"/>
<dbReference type="GO" id="GO:0031491">
    <property type="term" value="F:nucleosome binding"/>
    <property type="evidence" value="ECO:0007669"/>
    <property type="project" value="TreeGrafter"/>
</dbReference>
<evidence type="ECO:0000256" key="1">
    <source>
        <dbReference type="ARBA" id="ARBA00004123"/>
    </source>
</evidence>
<reference evidence="14" key="1">
    <citation type="submission" date="2023-03" db="EMBL/GenBank/DDBJ databases">
        <title>Mating type loci evolution in Malassezia.</title>
        <authorList>
            <person name="Coelho M.A."/>
        </authorList>
    </citation>
    <scope>NUCLEOTIDE SEQUENCE</scope>
    <source>
        <strain evidence="14">CBS 10434</strain>
    </source>
</reference>
<evidence type="ECO:0000256" key="10">
    <source>
        <dbReference type="PROSITE-ProRule" id="PRU00221"/>
    </source>
</evidence>
<sequence length="793" mass="86420">MVRITVPDWIVHRADERTKRSTIYTLDVHPDGTRLATGGLDTKIRVWATAPIVKESTRSPRLLSTLARHTGAVLCLRWSHSGRFLASGSDDTVALIWDLDESGSGSGLAFGTSETNVEHWRPHRRLPGHESDVTDLAWSESDAYLATVGLDSLVILWSGDKFERVRTIRGHHGFVKGVSFDPIDQFLATSSDDRTVKIWRTSDWGLEASVKAPFKSSPSSTFFHRPSWTPDGAHLLTANAMNGPVFVASIVDRYTWASDMALVGHENAVTVVACSPRLFEGANKKPISVLALGSQDQSVSVWMTGLARPLLVAKDLFERHVMDLAWSADGYTLYACSSDGSVAVLSFDAEDLAPTLPDSVLFDARAAHGYTSGVRRAATHAPLVRPALEMDAPPPPLVLKTSTQPTERLVQTITRDRNGKRRIRPTMVNESGAAPSIARAETPLAPEVSTAWEPSQPAVPVFRPGRAAEPGAMPVRRRVTWTGSHVSVEARNEAAMTELVYLTQGQVRWTDVLSSPVLSVTASPMWVAASLHDGTLVWYSSKGRRRATLAMDPCVCLAAQGAYLAVLTTRSAVAVWHVAQSQQHIPFTEAPPGDYASMYVHTNGVPVLIAKRPQAALALDTQKHAFVCIAQGALARLSDAWDVRLRGRSTSPRDPVLQAECALSEALPPEATAAQSGATPQQRLAATLSHLDMRISAAELLESANEYRQALYALGRRLADEGLQSQAEDLVEMLLGPVYYHPTMPPWSPQVLGMDKRELLMSLLAVLSQGRLFALAQKVHEVLRAQRDASTFK</sequence>
<dbReference type="CDD" id="cd00200">
    <property type="entry name" value="WD40"/>
    <property type="match status" value="1"/>
</dbReference>
<dbReference type="GO" id="GO:0005634">
    <property type="term" value="C:nucleus"/>
    <property type="evidence" value="ECO:0007669"/>
    <property type="project" value="UniProtKB-SubCell"/>
</dbReference>
<keyword evidence="8 11" id="KW-0804">Transcription</keyword>
<comment type="subcellular location">
    <subcellularLocation>
        <location evidence="1 11">Nucleus</location>
    </subcellularLocation>
</comment>